<protein>
    <submittedName>
        <fullName evidence="7">ABC transporter ATP-binding protein</fullName>
    </submittedName>
    <submittedName>
        <fullName evidence="6">Putative bacteriocin export ABC transporter</fullName>
    </submittedName>
</protein>
<dbReference type="GO" id="GO:0005524">
    <property type="term" value="F:ATP binding"/>
    <property type="evidence" value="ECO:0007669"/>
    <property type="project" value="UniProtKB-KW"/>
</dbReference>
<sequence length="223" mass="24763">MQNNSIEPLISVRNLYKSYGNRPVLNNLSFSVQQGESLAIMGASGSGKSTILNILGMLETYDKGEIKIAGKELPAINSVAATKLRRYHISYLFQSFALLNNRTVFDNLWIAMAYNKESKSVKHQMIDAVLAELNIEYAKNDRIAVLSGGEQQRVAIARAMLKPGSLILADEPTGSLDRDLADKVFAQLQAMNKEYNKTLLVVTHDPLIAQRCDRVLHIEALAR</sequence>
<dbReference type="Gene3D" id="3.40.50.300">
    <property type="entry name" value="P-loop containing nucleotide triphosphate hydrolases"/>
    <property type="match status" value="1"/>
</dbReference>
<gene>
    <name evidence="7" type="ORF">CG405_08380</name>
    <name evidence="6" type="ORF">HMPREF3208_00910</name>
</gene>
<dbReference type="EMBL" id="LRQB01000053">
    <property type="protein sequence ID" value="KXA20071.1"/>
    <property type="molecule type" value="Genomic_DNA"/>
</dbReference>
<dbReference type="InterPro" id="IPR003439">
    <property type="entry name" value="ABC_transporter-like_ATP-bd"/>
</dbReference>
<dbReference type="CDD" id="cd03255">
    <property type="entry name" value="ABC_MJ0796_LolCDE_FtsE"/>
    <property type="match status" value="1"/>
</dbReference>
<dbReference type="GO" id="GO:0016887">
    <property type="term" value="F:ATP hydrolysis activity"/>
    <property type="evidence" value="ECO:0007669"/>
    <property type="project" value="InterPro"/>
</dbReference>
<evidence type="ECO:0000256" key="2">
    <source>
        <dbReference type="ARBA" id="ARBA00022448"/>
    </source>
</evidence>
<keyword evidence="3" id="KW-0547">Nucleotide-binding</keyword>
<dbReference type="OrthoDB" id="9778572at2"/>
<dbReference type="PANTHER" id="PTHR42798:SF4">
    <property type="entry name" value="ABC TRANSPORTER DOMAIN-CONTAINING PROTEIN"/>
    <property type="match status" value="1"/>
</dbReference>
<dbReference type="PANTHER" id="PTHR42798">
    <property type="entry name" value="LIPOPROTEIN-RELEASING SYSTEM ATP-BINDING PROTEIN LOLD"/>
    <property type="match status" value="1"/>
</dbReference>
<feature type="domain" description="ABC transporter" evidence="5">
    <location>
        <begin position="10"/>
        <end position="222"/>
    </location>
</feature>
<evidence type="ECO:0000256" key="3">
    <source>
        <dbReference type="ARBA" id="ARBA00022741"/>
    </source>
</evidence>
<reference evidence="6 8" key="1">
    <citation type="submission" date="2016-01" db="EMBL/GenBank/DDBJ databases">
        <authorList>
            <person name="Oliw E.H."/>
        </authorList>
    </citation>
    <scope>NUCLEOTIDE SEQUENCE [LARGE SCALE GENOMIC DNA]</scope>
    <source>
        <strain evidence="6 8">PSS_7772B</strain>
    </source>
</reference>
<dbReference type="eggNOG" id="COG1136">
    <property type="taxonomic scope" value="Bacteria"/>
</dbReference>
<keyword evidence="2" id="KW-0813">Transport</keyword>
<evidence type="ECO:0000313" key="7">
    <source>
        <dbReference type="EMBL" id="RFT26837.1"/>
    </source>
</evidence>
<dbReference type="Pfam" id="PF00005">
    <property type="entry name" value="ABC_tran"/>
    <property type="match status" value="1"/>
</dbReference>
<dbReference type="AlphaFoldDB" id="A0A133NUW1"/>
<dbReference type="InterPro" id="IPR003593">
    <property type="entry name" value="AAA+_ATPase"/>
</dbReference>
<keyword evidence="4 7" id="KW-0067">ATP-binding</keyword>
<dbReference type="SUPFAM" id="SSF52540">
    <property type="entry name" value="P-loop containing nucleoside triphosphate hydrolases"/>
    <property type="match status" value="1"/>
</dbReference>
<dbReference type="PROSITE" id="PS50893">
    <property type="entry name" value="ABC_TRANSPORTER_2"/>
    <property type="match status" value="1"/>
</dbReference>
<evidence type="ECO:0000256" key="1">
    <source>
        <dbReference type="ARBA" id="ARBA00005417"/>
    </source>
</evidence>
<evidence type="ECO:0000259" key="5">
    <source>
        <dbReference type="PROSITE" id="PS50893"/>
    </source>
</evidence>
<name>A0A133NUW1_GARVA</name>
<proteinExistence type="inferred from homology"/>
<evidence type="ECO:0000313" key="8">
    <source>
        <dbReference type="Proteomes" id="UP000070687"/>
    </source>
</evidence>
<comment type="caution">
    <text evidence="6">The sequence shown here is derived from an EMBL/GenBank/DDBJ whole genome shotgun (WGS) entry which is preliminary data.</text>
</comment>
<evidence type="ECO:0000256" key="4">
    <source>
        <dbReference type="ARBA" id="ARBA00022840"/>
    </source>
</evidence>
<dbReference type="InterPro" id="IPR027417">
    <property type="entry name" value="P-loop_NTPase"/>
</dbReference>
<dbReference type="InterPro" id="IPR017911">
    <property type="entry name" value="MacB-like_ATP-bd"/>
</dbReference>
<dbReference type="PATRIC" id="fig|2702.100.peg.890"/>
<dbReference type="InterPro" id="IPR017871">
    <property type="entry name" value="ABC_transporter-like_CS"/>
</dbReference>
<dbReference type="RefSeq" id="WP_016636890.1">
    <property type="nucleotide sequence ID" value="NZ_KQ956862.1"/>
</dbReference>
<evidence type="ECO:0000313" key="9">
    <source>
        <dbReference type="Proteomes" id="UP000258379"/>
    </source>
</evidence>
<evidence type="ECO:0000313" key="6">
    <source>
        <dbReference type="EMBL" id="KXA20071.1"/>
    </source>
</evidence>
<dbReference type="PROSITE" id="PS00211">
    <property type="entry name" value="ABC_TRANSPORTER_1"/>
    <property type="match status" value="1"/>
</dbReference>
<dbReference type="Proteomes" id="UP000070687">
    <property type="component" value="Unassembled WGS sequence"/>
</dbReference>
<dbReference type="Proteomes" id="UP000258379">
    <property type="component" value="Unassembled WGS sequence"/>
</dbReference>
<accession>A0A133NUW1</accession>
<organism evidence="6 8">
    <name type="scientific">Gardnerella vaginalis</name>
    <dbReference type="NCBI Taxonomy" id="2702"/>
    <lineage>
        <taxon>Bacteria</taxon>
        <taxon>Bacillati</taxon>
        <taxon>Actinomycetota</taxon>
        <taxon>Actinomycetes</taxon>
        <taxon>Bifidobacteriales</taxon>
        <taxon>Bifidobacteriaceae</taxon>
        <taxon>Gardnerella</taxon>
    </lineage>
</organism>
<dbReference type="EMBL" id="NNRU01000008">
    <property type="protein sequence ID" value="RFT26837.1"/>
    <property type="molecule type" value="Genomic_DNA"/>
</dbReference>
<reference evidence="7 9" key="2">
    <citation type="submission" date="2017-07" db="EMBL/GenBank/DDBJ databases">
        <title>A comparative genomics approach to explaining the enigmatic role of Gardnerella vaginalis in the vaginal microbiome.</title>
        <authorList>
            <person name="Vancuren S.J."/>
            <person name="Hill J.E."/>
        </authorList>
    </citation>
    <scope>NUCLEOTIDE SEQUENCE [LARGE SCALE GENOMIC DNA]</scope>
    <source>
        <strain evidence="7 9">WP023</strain>
    </source>
</reference>
<dbReference type="SMART" id="SM00382">
    <property type="entry name" value="AAA"/>
    <property type="match status" value="1"/>
</dbReference>
<comment type="similarity">
    <text evidence="1">Belongs to the ABC transporter superfamily.</text>
</comment>